<keyword evidence="5 6" id="KW-0472">Membrane</keyword>
<feature type="transmembrane region" description="Helical" evidence="6">
    <location>
        <begin position="433"/>
        <end position="455"/>
    </location>
</feature>
<keyword evidence="2" id="KW-0813">Transport</keyword>
<feature type="transmembrane region" description="Helical" evidence="6">
    <location>
        <begin position="467"/>
        <end position="486"/>
    </location>
</feature>
<gene>
    <name evidence="7" type="ORF">P167DRAFT_539359</name>
</gene>
<dbReference type="InterPro" id="IPR004840">
    <property type="entry name" value="Amino_acid_permease_CS"/>
</dbReference>
<organism evidence="7 8">
    <name type="scientific">Morchella conica CCBAS932</name>
    <dbReference type="NCBI Taxonomy" id="1392247"/>
    <lineage>
        <taxon>Eukaryota</taxon>
        <taxon>Fungi</taxon>
        <taxon>Dikarya</taxon>
        <taxon>Ascomycota</taxon>
        <taxon>Pezizomycotina</taxon>
        <taxon>Pezizomycetes</taxon>
        <taxon>Pezizales</taxon>
        <taxon>Morchellaceae</taxon>
        <taxon>Morchella</taxon>
    </lineage>
</organism>
<protein>
    <submittedName>
        <fullName evidence="7">Amino acid transporter</fullName>
    </submittedName>
</protein>
<accession>A0A3N4KCM9</accession>
<keyword evidence="3 6" id="KW-0812">Transmembrane</keyword>
<evidence type="ECO:0000256" key="5">
    <source>
        <dbReference type="ARBA" id="ARBA00023136"/>
    </source>
</evidence>
<evidence type="ECO:0000256" key="2">
    <source>
        <dbReference type="ARBA" id="ARBA00022448"/>
    </source>
</evidence>
<dbReference type="PANTHER" id="PTHR45649">
    <property type="entry name" value="AMINO-ACID PERMEASE BAT1"/>
    <property type="match status" value="1"/>
</dbReference>
<sequence length="513" mass="54811">MPSSFFSRSPATAEDAPLLHKPALERNHTKLSMLGLAFAILNSWTALSASLSIALPSGGPSAVVWGLVVSGVCNLCLAASLAEFLAEYPTAGGQYHWVAVVSPAEWMPLLSWMCGWINCSGWVFLVATGGSLASQMVVGIASLLDPEYVATPGQMLSVYVAFTVTAFAINVFGSRVLPIFSRFAFIWSVSGVIVISATLLFSSAGTGYQSPSFVFTKFVNHTGWPNGIAWSLGLLQGSLALTGYDAVAHMIEEIPHASREGPKIMIYAVLIGMVTGFGFLLVLLFCMGSIEEVISAPCGPILAIFYHSTGSKTVSICLLIFPLVCLLFGTTTIMTTSSRMLYAFSRDRGLPFSSTFSIIHPKLHVPVNALLLTAVPVLLMGGLYLISTDTLNAFLSASVIALSLSYGFPVAINVFTGRTRLVGTKEGFRMTGWVGWAVNGVGLAFATGVTALFMLPPSVPKTWGDINWSPVVFLGVVIVSTVAWWLEGRGMFVGPRVILIEEGEEGEEEEEED</sequence>
<feature type="transmembrane region" description="Helical" evidence="6">
    <location>
        <begin position="363"/>
        <end position="387"/>
    </location>
</feature>
<proteinExistence type="predicted"/>
<dbReference type="InParanoid" id="A0A3N4KCM9"/>
<evidence type="ECO:0000313" key="8">
    <source>
        <dbReference type="Proteomes" id="UP000277580"/>
    </source>
</evidence>
<feature type="transmembrane region" description="Helical" evidence="6">
    <location>
        <begin position="156"/>
        <end position="173"/>
    </location>
</feature>
<dbReference type="OrthoDB" id="2417308at2759"/>
<dbReference type="Pfam" id="PF13520">
    <property type="entry name" value="AA_permease_2"/>
    <property type="match status" value="1"/>
</dbReference>
<dbReference type="InterPro" id="IPR002293">
    <property type="entry name" value="AA/rel_permease1"/>
</dbReference>
<dbReference type="GO" id="GO:0006865">
    <property type="term" value="P:amino acid transport"/>
    <property type="evidence" value="ECO:0007669"/>
    <property type="project" value="InterPro"/>
</dbReference>
<evidence type="ECO:0000256" key="4">
    <source>
        <dbReference type="ARBA" id="ARBA00022989"/>
    </source>
</evidence>
<keyword evidence="8" id="KW-1185">Reference proteome</keyword>
<dbReference type="EMBL" id="ML119165">
    <property type="protein sequence ID" value="RPB08284.1"/>
    <property type="molecule type" value="Genomic_DNA"/>
</dbReference>
<evidence type="ECO:0000256" key="1">
    <source>
        <dbReference type="ARBA" id="ARBA00004141"/>
    </source>
</evidence>
<feature type="transmembrane region" description="Helical" evidence="6">
    <location>
        <begin position="267"/>
        <end position="290"/>
    </location>
</feature>
<dbReference type="Proteomes" id="UP000277580">
    <property type="component" value="Unassembled WGS sequence"/>
</dbReference>
<feature type="transmembrane region" description="Helical" evidence="6">
    <location>
        <begin position="185"/>
        <end position="208"/>
    </location>
</feature>
<dbReference type="AlphaFoldDB" id="A0A3N4KCM9"/>
<evidence type="ECO:0000313" key="7">
    <source>
        <dbReference type="EMBL" id="RPB08284.1"/>
    </source>
</evidence>
<feature type="transmembrane region" description="Helical" evidence="6">
    <location>
        <begin position="319"/>
        <end position="342"/>
    </location>
</feature>
<reference evidence="7 8" key="1">
    <citation type="journal article" date="2018" name="Nat. Ecol. Evol.">
        <title>Pezizomycetes genomes reveal the molecular basis of ectomycorrhizal truffle lifestyle.</title>
        <authorList>
            <person name="Murat C."/>
            <person name="Payen T."/>
            <person name="Noel B."/>
            <person name="Kuo A."/>
            <person name="Morin E."/>
            <person name="Chen J."/>
            <person name="Kohler A."/>
            <person name="Krizsan K."/>
            <person name="Balestrini R."/>
            <person name="Da Silva C."/>
            <person name="Montanini B."/>
            <person name="Hainaut M."/>
            <person name="Levati E."/>
            <person name="Barry K.W."/>
            <person name="Belfiori B."/>
            <person name="Cichocki N."/>
            <person name="Clum A."/>
            <person name="Dockter R.B."/>
            <person name="Fauchery L."/>
            <person name="Guy J."/>
            <person name="Iotti M."/>
            <person name="Le Tacon F."/>
            <person name="Lindquist E.A."/>
            <person name="Lipzen A."/>
            <person name="Malagnac F."/>
            <person name="Mello A."/>
            <person name="Molinier V."/>
            <person name="Miyauchi S."/>
            <person name="Poulain J."/>
            <person name="Riccioni C."/>
            <person name="Rubini A."/>
            <person name="Sitrit Y."/>
            <person name="Splivallo R."/>
            <person name="Traeger S."/>
            <person name="Wang M."/>
            <person name="Zifcakova L."/>
            <person name="Wipf D."/>
            <person name="Zambonelli A."/>
            <person name="Paolocci F."/>
            <person name="Nowrousian M."/>
            <person name="Ottonello S."/>
            <person name="Baldrian P."/>
            <person name="Spatafora J.W."/>
            <person name="Henrissat B."/>
            <person name="Nagy L.G."/>
            <person name="Aury J.M."/>
            <person name="Wincker P."/>
            <person name="Grigoriev I.V."/>
            <person name="Bonfante P."/>
            <person name="Martin F.M."/>
        </authorList>
    </citation>
    <scope>NUCLEOTIDE SEQUENCE [LARGE SCALE GENOMIC DNA]</scope>
    <source>
        <strain evidence="7 8">CCBAS932</strain>
    </source>
</reference>
<dbReference type="Gene3D" id="1.20.1740.10">
    <property type="entry name" value="Amino acid/polyamine transporter I"/>
    <property type="match status" value="1"/>
</dbReference>
<feature type="transmembrane region" description="Helical" evidence="6">
    <location>
        <begin position="31"/>
        <end position="55"/>
    </location>
</feature>
<dbReference type="PANTHER" id="PTHR45649:SF14">
    <property type="entry name" value="GABA PERMEASE"/>
    <property type="match status" value="1"/>
</dbReference>
<dbReference type="GO" id="GO:0022857">
    <property type="term" value="F:transmembrane transporter activity"/>
    <property type="evidence" value="ECO:0007669"/>
    <property type="project" value="InterPro"/>
</dbReference>
<dbReference type="PIRSF" id="PIRSF006060">
    <property type="entry name" value="AA_transporter"/>
    <property type="match status" value="1"/>
</dbReference>
<feature type="transmembrane region" description="Helical" evidence="6">
    <location>
        <begin position="393"/>
        <end position="412"/>
    </location>
</feature>
<evidence type="ECO:0000256" key="3">
    <source>
        <dbReference type="ARBA" id="ARBA00022692"/>
    </source>
</evidence>
<evidence type="ECO:0000256" key="6">
    <source>
        <dbReference type="SAM" id="Phobius"/>
    </source>
</evidence>
<dbReference type="GO" id="GO:0016020">
    <property type="term" value="C:membrane"/>
    <property type="evidence" value="ECO:0007669"/>
    <property type="project" value="UniProtKB-SubCell"/>
</dbReference>
<feature type="transmembrane region" description="Helical" evidence="6">
    <location>
        <begin position="62"/>
        <end position="82"/>
    </location>
</feature>
<keyword evidence="4 6" id="KW-1133">Transmembrane helix</keyword>
<dbReference type="PROSITE" id="PS00218">
    <property type="entry name" value="AMINO_ACID_PERMEASE_1"/>
    <property type="match status" value="1"/>
</dbReference>
<comment type="subcellular location">
    <subcellularLocation>
        <location evidence="1">Membrane</location>
        <topology evidence="1">Multi-pass membrane protein</topology>
    </subcellularLocation>
</comment>
<name>A0A3N4KCM9_9PEZI</name>
<dbReference type="STRING" id="1392247.A0A3N4KCM9"/>
<feature type="transmembrane region" description="Helical" evidence="6">
    <location>
        <begin position="122"/>
        <end position="144"/>
    </location>
</feature>